<evidence type="ECO:0000256" key="5">
    <source>
        <dbReference type="PROSITE-ProRule" id="PRU00108"/>
    </source>
</evidence>
<evidence type="ECO:0000256" key="3">
    <source>
        <dbReference type="ARBA" id="ARBA00023155"/>
    </source>
</evidence>
<gene>
    <name evidence="9" type="primary">ANTP03d</name>
</gene>
<dbReference type="PANTHER" id="PTHR24339">
    <property type="entry name" value="HOMEOBOX PROTEIN EMX-RELATED"/>
    <property type="match status" value="1"/>
</dbReference>
<evidence type="ECO:0000256" key="1">
    <source>
        <dbReference type="ARBA" id="ARBA00004123"/>
    </source>
</evidence>
<feature type="compositionally biased region" description="Low complexity" evidence="7">
    <location>
        <begin position="72"/>
        <end position="86"/>
    </location>
</feature>
<dbReference type="SUPFAM" id="SSF46689">
    <property type="entry name" value="Homeodomain-like"/>
    <property type="match status" value="1"/>
</dbReference>
<dbReference type="InterPro" id="IPR001356">
    <property type="entry name" value="HD"/>
</dbReference>
<dbReference type="EMBL" id="HM444072">
    <property type="protein sequence ID" value="ADO22593.1"/>
    <property type="molecule type" value="mRNA"/>
</dbReference>
<dbReference type="InterPro" id="IPR050877">
    <property type="entry name" value="EMX-VAX-Noto_Homeobox_TFs"/>
</dbReference>
<feature type="domain" description="Homeobox" evidence="8">
    <location>
        <begin position="188"/>
        <end position="248"/>
    </location>
</feature>
<protein>
    <submittedName>
        <fullName evidence="9">ANTP class homeobox transcription factor ANTP03d</fullName>
    </submittedName>
</protein>
<dbReference type="InterPro" id="IPR017970">
    <property type="entry name" value="Homeobox_CS"/>
</dbReference>
<feature type="region of interest" description="Disordered" evidence="7">
    <location>
        <begin position="117"/>
        <end position="150"/>
    </location>
</feature>
<evidence type="ECO:0000259" key="8">
    <source>
        <dbReference type="PROSITE" id="PS50071"/>
    </source>
</evidence>
<evidence type="ECO:0000256" key="6">
    <source>
        <dbReference type="RuleBase" id="RU000682"/>
    </source>
</evidence>
<feature type="region of interest" description="Disordered" evidence="7">
    <location>
        <begin position="72"/>
        <end position="94"/>
    </location>
</feature>
<keyword evidence="4 5" id="KW-0539">Nucleus</keyword>
<feature type="compositionally biased region" description="Polar residues" evidence="7">
    <location>
        <begin position="170"/>
        <end position="182"/>
    </location>
</feature>
<organism evidence="9">
    <name type="scientific">Mnemiopsis leidyi</name>
    <name type="common">Sea walnut</name>
    <name type="synonym">Warty comb jellyfish</name>
    <dbReference type="NCBI Taxonomy" id="27923"/>
    <lineage>
        <taxon>Eukaryota</taxon>
        <taxon>Metazoa</taxon>
        <taxon>Ctenophora</taxon>
        <taxon>Tentaculata</taxon>
        <taxon>Lobata</taxon>
        <taxon>Bolinopsidae</taxon>
        <taxon>Mnemiopsis</taxon>
    </lineage>
</organism>
<comment type="subcellular location">
    <subcellularLocation>
        <location evidence="1 5 6">Nucleus</location>
    </subcellularLocation>
</comment>
<reference evidence="9" key="1">
    <citation type="journal article" date="2010" name="Evodevo">
        <title>The homeodomain complement of the ctenophore Mnemiopsis leidyi suggests that Ctenophora and Porifera diverged prior to the ParaHoxozoa.</title>
        <authorList>
            <person name="Ryan J.F."/>
            <person name="Pang K."/>
            <person name="NISC Comparative Sequencing Program"/>
            <person name="Mullikin J.C."/>
            <person name="Martindale M.Q."/>
            <person name="Baxevanis A.D."/>
        </authorList>
    </citation>
    <scope>NUCLEOTIDE SEQUENCE</scope>
</reference>
<dbReference type="GO" id="GO:0030182">
    <property type="term" value="P:neuron differentiation"/>
    <property type="evidence" value="ECO:0007669"/>
    <property type="project" value="TreeGrafter"/>
</dbReference>
<proteinExistence type="evidence at transcript level"/>
<keyword evidence="2 5" id="KW-0238">DNA-binding</keyword>
<dbReference type="GO" id="GO:0000981">
    <property type="term" value="F:DNA-binding transcription factor activity, RNA polymerase II-specific"/>
    <property type="evidence" value="ECO:0007669"/>
    <property type="project" value="InterPro"/>
</dbReference>
<accession>E3UJR5</accession>
<dbReference type="PROSITE" id="PS00027">
    <property type="entry name" value="HOMEOBOX_1"/>
    <property type="match status" value="1"/>
</dbReference>
<dbReference type="InterPro" id="IPR009057">
    <property type="entry name" value="Homeodomain-like_sf"/>
</dbReference>
<evidence type="ECO:0000256" key="7">
    <source>
        <dbReference type="SAM" id="MobiDB-lite"/>
    </source>
</evidence>
<evidence type="ECO:0000256" key="4">
    <source>
        <dbReference type="ARBA" id="ARBA00023242"/>
    </source>
</evidence>
<keyword evidence="3 5" id="KW-0371">Homeobox</keyword>
<dbReference type="PROSITE" id="PS50071">
    <property type="entry name" value="HOMEOBOX_2"/>
    <property type="match status" value="1"/>
</dbReference>
<dbReference type="PANTHER" id="PTHR24339:SF28">
    <property type="entry name" value="E5-RELATED"/>
    <property type="match status" value="1"/>
</dbReference>
<sequence length="258" mass="28996">MSSFEVYLNNLFSQCTPPPSRPNFLPGYPTQPTCLPIYPTPTRPTCLPGYPTPTYPFLSYSPTSYTMMTLSPPTSYTSSPDTSNPPEHSSYPMRAPSYSNSQFCSFSSNTSTLETPLYTPEPVATSTPAFPLISPHHITPPRTPGKREMSSPPRFFFPPDFSLPEDTSRETPSLTPPLQSAPASGKTVKNRRSRTKFTPSQLSALETEFDLCSYITPERRRELSRSLAIKELAIRVWFQNRRTLMKKKQKNLPKQTPA</sequence>
<evidence type="ECO:0000256" key="2">
    <source>
        <dbReference type="ARBA" id="ARBA00023125"/>
    </source>
</evidence>
<dbReference type="GO" id="GO:0000978">
    <property type="term" value="F:RNA polymerase II cis-regulatory region sequence-specific DNA binding"/>
    <property type="evidence" value="ECO:0007669"/>
    <property type="project" value="TreeGrafter"/>
</dbReference>
<dbReference type="CDD" id="cd00086">
    <property type="entry name" value="homeodomain"/>
    <property type="match status" value="1"/>
</dbReference>
<evidence type="ECO:0000313" key="9">
    <source>
        <dbReference type="EMBL" id="ADO22593.1"/>
    </source>
</evidence>
<dbReference type="SMART" id="SM00389">
    <property type="entry name" value="HOX"/>
    <property type="match status" value="1"/>
</dbReference>
<feature type="region of interest" description="Disordered" evidence="7">
    <location>
        <begin position="164"/>
        <end position="196"/>
    </location>
</feature>
<dbReference type="Pfam" id="PF00046">
    <property type="entry name" value="Homeodomain"/>
    <property type="match status" value="1"/>
</dbReference>
<name>E3UJR5_MNELE</name>
<dbReference type="AlphaFoldDB" id="E3UJR5"/>
<dbReference type="Gene3D" id="1.10.10.60">
    <property type="entry name" value="Homeodomain-like"/>
    <property type="match status" value="1"/>
</dbReference>
<dbReference type="GO" id="GO:0005634">
    <property type="term" value="C:nucleus"/>
    <property type="evidence" value="ECO:0007669"/>
    <property type="project" value="UniProtKB-SubCell"/>
</dbReference>
<feature type="DNA-binding region" description="Homeobox" evidence="5">
    <location>
        <begin position="190"/>
        <end position="249"/>
    </location>
</feature>